<accession>A0ACC0IK51</accession>
<sequence>MSVRRDKTIEEQTIAPEIGNEYADPASIDGDGAGATSNSCADPITETNATTTKIVKALNELNLAIADRRMDLRRARGSPKMMGLGGGGFAGKYGFGERGDRGGQ</sequence>
<comment type="caution">
    <text evidence="1">The sequence shown here is derived from an EMBL/GenBank/DDBJ whole genome shotgun (WGS) entry which is preliminary data.</text>
</comment>
<dbReference type="EMBL" id="CM045760">
    <property type="protein sequence ID" value="KAI8025763.1"/>
    <property type="molecule type" value="Genomic_DNA"/>
</dbReference>
<keyword evidence="2" id="KW-1185">Reference proteome</keyword>
<reference evidence="1 2" key="1">
    <citation type="journal article" date="2022" name="Plant J.">
        <title>Chromosome-level genome of Camellia lanceoleosa provides a valuable resource for understanding genome evolution and self-incompatibility.</title>
        <authorList>
            <person name="Gong W."/>
            <person name="Xiao S."/>
            <person name="Wang L."/>
            <person name="Liao Z."/>
            <person name="Chang Y."/>
            <person name="Mo W."/>
            <person name="Hu G."/>
            <person name="Li W."/>
            <person name="Zhao G."/>
            <person name="Zhu H."/>
            <person name="Hu X."/>
            <person name="Ji K."/>
            <person name="Xiang X."/>
            <person name="Song Q."/>
            <person name="Yuan D."/>
            <person name="Jin S."/>
            <person name="Zhang L."/>
        </authorList>
    </citation>
    <scope>NUCLEOTIDE SEQUENCE [LARGE SCALE GENOMIC DNA]</scope>
    <source>
        <strain evidence="1">SQ_2022a</strain>
    </source>
</reference>
<evidence type="ECO:0000313" key="1">
    <source>
        <dbReference type="EMBL" id="KAI8025763.1"/>
    </source>
</evidence>
<evidence type="ECO:0000313" key="2">
    <source>
        <dbReference type="Proteomes" id="UP001060215"/>
    </source>
</evidence>
<gene>
    <name evidence="1" type="ORF">LOK49_LG02G01377</name>
</gene>
<organism evidence="1 2">
    <name type="scientific">Camellia lanceoleosa</name>
    <dbReference type="NCBI Taxonomy" id="1840588"/>
    <lineage>
        <taxon>Eukaryota</taxon>
        <taxon>Viridiplantae</taxon>
        <taxon>Streptophyta</taxon>
        <taxon>Embryophyta</taxon>
        <taxon>Tracheophyta</taxon>
        <taxon>Spermatophyta</taxon>
        <taxon>Magnoliopsida</taxon>
        <taxon>eudicotyledons</taxon>
        <taxon>Gunneridae</taxon>
        <taxon>Pentapetalae</taxon>
        <taxon>asterids</taxon>
        <taxon>Ericales</taxon>
        <taxon>Theaceae</taxon>
        <taxon>Camellia</taxon>
    </lineage>
</organism>
<dbReference type="Proteomes" id="UP001060215">
    <property type="component" value="Chromosome 3"/>
</dbReference>
<proteinExistence type="predicted"/>
<name>A0ACC0IK51_9ERIC</name>
<protein>
    <submittedName>
        <fullName evidence="1">Uncharacterized protein</fullName>
    </submittedName>
</protein>